<feature type="region of interest" description="Disordered" evidence="1">
    <location>
        <begin position="105"/>
        <end position="124"/>
    </location>
</feature>
<evidence type="ECO:0000313" key="2">
    <source>
        <dbReference type="Proteomes" id="UP000095287"/>
    </source>
</evidence>
<feature type="compositionally biased region" description="Low complexity" evidence="1">
    <location>
        <begin position="112"/>
        <end position="124"/>
    </location>
</feature>
<feature type="compositionally biased region" description="Low complexity" evidence="1">
    <location>
        <begin position="53"/>
        <end position="73"/>
    </location>
</feature>
<keyword evidence="2" id="KW-1185">Reference proteome</keyword>
<accession>A0A1I7YYB2</accession>
<reference evidence="3" key="1">
    <citation type="submission" date="2016-11" db="UniProtKB">
        <authorList>
            <consortium name="WormBaseParasite"/>
        </authorList>
    </citation>
    <scope>IDENTIFICATION</scope>
</reference>
<evidence type="ECO:0000313" key="3">
    <source>
        <dbReference type="WBParaSite" id="L893_g20951.t1"/>
    </source>
</evidence>
<evidence type="ECO:0000256" key="1">
    <source>
        <dbReference type="SAM" id="MobiDB-lite"/>
    </source>
</evidence>
<protein>
    <submittedName>
        <fullName evidence="3">Uncharacterized protein</fullName>
    </submittedName>
</protein>
<organism evidence="2 3">
    <name type="scientific">Steinernema glaseri</name>
    <dbReference type="NCBI Taxonomy" id="37863"/>
    <lineage>
        <taxon>Eukaryota</taxon>
        <taxon>Metazoa</taxon>
        <taxon>Ecdysozoa</taxon>
        <taxon>Nematoda</taxon>
        <taxon>Chromadorea</taxon>
        <taxon>Rhabditida</taxon>
        <taxon>Tylenchina</taxon>
        <taxon>Panagrolaimomorpha</taxon>
        <taxon>Strongyloidoidea</taxon>
        <taxon>Steinernematidae</taxon>
        <taxon>Steinernema</taxon>
    </lineage>
</organism>
<sequence>MYRQMNNLRRFVSPLSGDSHFFCLVESRVLYPSRGALNHREEPPPENETNWHSRTAAATAAPTTSAARSPTPTTDFDAVIFRLPQPRSHGPRAVACYGHTLPQPLMRSRANTTTSSSSPATSSTMFPRPVGSRFIFVVVVVVAA</sequence>
<dbReference type="Proteomes" id="UP000095287">
    <property type="component" value="Unplaced"/>
</dbReference>
<dbReference type="WBParaSite" id="L893_g20951.t1">
    <property type="protein sequence ID" value="L893_g20951.t1"/>
    <property type="gene ID" value="L893_g20951"/>
</dbReference>
<name>A0A1I7YYB2_9BILA</name>
<feature type="region of interest" description="Disordered" evidence="1">
    <location>
        <begin position="36"/>
        <end position="73"/>
    </location>
</feature>
<dbReference type="AlphaFoldDB" id="A0A1I7YYB2"/>
<proteinExistence type="predicted"/>